<reference evidence="3" key="1">
    <citation type="submission" date="2021-01" db="EMBL/GenBank/DDBJ databases">
        <title>Whole genome shotgun sequence of Sinosporangium siamense NBRC 109515.</title>
        <authorList>
            <person name="Komaki H."/>
            <person name="Tamura T."/>
        </authorList>
    </citation>
    <scope>NUCLEOTIDE SEQUENCE</scope>
    <source>
        <strain evidence="3">NBRC 109515</strain>
    </source>
</reference>
<gene>
    <name evidence="3" type="ORF">Ssi02_41840</name>
</gene>
<evidence type="ECO:0000313" key="4">
    <source>
        <dbReference type="Proteomes" id="UP000606172"/>
    </source>
</evidence>
<protein>
    <recommendedName>
        <fullName evidence="5">Secreted protein</fullName>
    </recommendedName>
</protein>
<accession>A0A919RHX7</accession>
<dbReference type="AlphaFoldDB" id="A0A919RHX7"/>
<sequence>MRLRSVSVAVIIAAAALAATATAATADSAPNGSAAVVSSSDSKLDNNHRHLSPQARNATQHLSPSARAKAAARAKAKHRRLCASKSSRKSPGCVTTRLRPVAKKGK</sequence>
<evidence type="ECO:0008006" key="5">
    <source>
        <dbReference type="Google" id="ProtNLM"/>
    </source>
</evidence>
<dbReference type="EMBL" id="BOOW01000027">
    <property type="protein sequence ID" value="GII93953.1"/>
    <property type="molecule type" value="Genomic_DNA"/>
</dbReference>
<proteinExistence type="predicted"/>
<feature type="region of interest" description="Disordered" evidence="1">
    <location>
        <begin position="24"/>
        <end position="106"/>
    </location>
</feature>
<feature type="compositionally biased region" description="Basic residues" evidence="1">
    <location>
        <begin position="70"/>
        <end position="88"/>
    </location>
</feature>
<evidence type="ECO:0000256" key="1">
    <source>
        <dbReference type="SAM" id="MobiDB-lite"/>
    </source>
</evidence>
<dbReference type="Proteomes" id="UP000606172">
    <property type="component" value="Unassembled WGS sequence"/>
</dbReference>
<evidence type="ECO:0000256" key="2">
    <source>
        <dbReference type="SAM" id="SignalP"/>
    </source>
</evidence>
<comment type="caution">
    <text evidence="3">The sequence shown here is derived from an EMBL/GenBank/DDBJ whole genome shotgun (WGS) entry which is preliminary data.</text>
</comment>
<evidence type="ECO:0000313" key="3">
    <source>
        <dbReference type="EMBL" id="GII93953.1"/>
    </source>
</evidence>
<feature type="signal peptide" evidence="2">
    <location>
        <begin position="1"/>
        <end position="23"/>
    </location>
</feature>
<feature type="chain" id="PRO_5039519918" description="Secreted protein" evidence="2">
    <location>
        <begin position="24"/>
        <end position="106"/>
    </location>
</feature>
<keyword evidence="2" id="KW-0732">Signal</keyword>
<name>A0A919RHX7_9ACTN</name>
<keyword evidence="4" id="KW-1185">Reference proteome</keyword>
<organism evidence="3 4">
    <name type="scientific">Sinosporangium siamense</name>
    <dbReference type="NCBI Taxonomy" id="1367973"/>
    <lineage>
        <taxon>Bacteria</taxon>
        <taxon>Bacillati</taxon>
        <taxon>Actinomycetota</taxon>
        <taxon>Actinomycetes</taxon>
        <taxon>Streptosporangiales</taxon>
        <taxon>Streptosporangiaceae</taxon>
        <taxon>Sinosporangium</taxon>
    </lineage>
</organism>
<feature type="compositionally biased region" description="Polar residues" evidence="1">
    <location>
        <begin position="54"/>
        <end position="63"/>
    </location>
</feature>
<dbReference type="RefSeq" id="WP_204027726.1">
    <property type="nucleotide sequence ID" value="NZ_BOOW01000027.1"/>
</dbReference>